<keyword evidence="1" id="KW-1133">Transmembrane helix</keyword>
<organism evidence="2 3">
    <name type="scientific">Vitis vinifera</name>
    <name type="common">Grape</name>
    <dbReference type="NCBI Taxonomy" id="29760"/>
    <lineage>
        <taxon>Eukaryota</taxon>
        <taxon>Viridiplantae</taxon>
        <taxon>Streptophyta</taxon>
        <taxon>Embryophyta</taxon>
        <taxon>Tracheophyta</taxon>
        <taxon>Spermatophyta</taxon>
        <taxon>Magnoliopsida</taxon>
        <taxon>eudicotyledons</taxon>
        <taxon>Gunneridae</taxon>
        <taxon>Pentapetalae</taxon>
        <taxon>rosids</taxon>
        <taxon>Vitales</taxon>
        <taxon>Vitaceae</taxon>
        <taxon>Viteae</taxon>
        <taxon>Vitis</taxon>
    </lineage>
</organism>
<dbReference type="AlphaFoldDB" id="D7T7X1"/>
<protein>
    <submittedName>
        <fullName evidence="2">Uncharacterized protein</fullName>
    </submittedName>
</protein>
<reference evidence="3" key="1">
    <citation type="journal article" date="2007" name="Nature">
        <title>The grapevine genome sequence suggests ancestral hexaploidization in major angiosperm phyla.</title>
        <authorList>
            <consortium name="The French-Italian Public Consortium for Grapevine Genome Characterization."/>
            <person name="Jaillon O."/>
            <person name="Aury J.-M."/>
            <person name="Noel B."/>
            <person name="Policriti A."/>
            <person name="Clepet C."/>
            <person name="Casagrande A."/>
            <person name="Choisne N."/>
            <person name="Aubourg S."/>
            <person name="Vitulo N."/>
            <person name="Jubin C."/>
            <person name="Vezzi A."/>
            <person name="Legeai F."/>
            <person name="Hugueney P."/>
            <person name="Dasilva C."/>
            <person name="Horner D."/>
            <person name="Mica E."/>
            <person name="Jublot D."/>
            <person name="Poulain J."/>
            <person name="Bruyere C."/>
            <person name="Billault A."/>
            <person name="Segurens B."/>
            <person name="Gouyvenoux M."/>
            <person name="Ugarte E."/>
            <person name="Cattonaro F."/>
            <person name="Anthouard V."/>
            <person name="Vico V."/>
            <person name="Del Fabbro C."/>
            <person name="Alaux M."/>
            <person name="Di Gaspero G."/>
            <person name="Dumas V."/>
            <person name="Felice N."/>
            <person name="Paillard S."/>
            <person name="Juman I."/>
            <person name="Moroldo M."/>
            <person name="Scalabrin S."/>
            <person name="Canaguier A."/>
            <person name="Le Clainche I."/>
            <person name="Malacrida G."/>
            <person name="Durand E."/>
            <person name="Pesole G."/>
            <person name="Laucou V."/>
            <person name="Chatelet P."/>
            <person name="Merdinoglu D."/>
            <person name="Delledonne M."/>
            <person name="Pezzotti M."/>
            <person name="Lecharny A."/>
            <person name="Scarpelli C."/>
            <person name="Artiguenave F."/>
            <person name="Pe M.E."/>
            <person name="Valle G."/>
            <person name="Morgante M."/>
            <person name="Caboche M."/>
            <person name="Adam-Blondon A.-F."/>
            <person name="Weissenbach J."/>
            <person name="Quetier F."/>
            <person name="Wincker P."/>
        </authorList>
    </citation>
    <scope>NUCLEOTIDE SEQUENCE [LARGE SCALE GENOMIC DNA]</scope>
    <source>
        <strain evidence="3">cv. Pinot noir / PN40024</strain>
    </source>
</reference>
<dbReference type="HOGENOM" id="CLU_3360719_0_0_1"/>
<keyword evidence="3" id="KW-1185">Reference proteome</keyword>
<sequence length="36" mass="4233">MEYKVYKGHPFLLKVWLQSFYTSYLGWCLAALSACD</sequence>
<dbReference type="PaxDb" id="29760-VIT_16s0039g02790.t01"/>
<name>D7T7X1_VITVI</name>
<proteinExistence type="predicted"/>
<evidence type="ECO:0000256" key="1">
    <source>
        <dbReference type="SAM" id="Phobius"/>
    </source>
</evidence>
<dbReference type="PROSITE" id="PS51257">
    <property type="entry name" value="PROKAR_LIPOPROTEIN"/>
    <property type="match status" value="1"/>
</dbReference>
<keyword evidence="1" id="KW-0812">Transmembrane</keyword>
<dbReference type="InParanoid" id="D7T7X1"/>
<dbReference type="Proteomes" id="UP000009183">
    <property type="component" value="Chromosome 16"/>
</dbReference>
<accession>D7T7X1</accession>
<dbReference type="EMBL" id="FN595750">
    <property type="protein sequence ID" value="CBI26592.3"/>
    <property type="molecule type" value="Genomic_DNA"/>
</dbReference>
<evidence type="ECO:0000313" key="3">
    <source>
        <dbReference type="Proteomes" id="UP000009183"/>
    </source>
</evidence>
<evidence type="ECO:0000313" key="2">
    <source>
        <dbReference type="EMBL" id="CBI26592.3"/>
    </source>
</evidence>
<gene>
    <name evidence="2" type="ordered locus">VIT_16s0039g02790</name>
</gene>
<keyword evidence="1" id="KW-0472">Membrane</keyword>
<feature type="transmembrane region" description="Helical" evidence="1">
    <location>
        <begin position="15"/>
        <end position="35"/>
    </location>
</feature>